<dbReference type="InterPro" id="IPR004681">
    <property type="entry name" value="TRAP_DctM"/>
</dbReference>
<feature type="transmembrane region" description="Helical" evidence="7">
    <location>
        <begin position="80"/>
        <end position="98"/>
    </location>
</feature>
<feature type="transmembrane region" description="Helical" evidence="7">
    <location>
        <begin position="284"/>
        <end position="302"/>
    </location>
</feature>
<evidence type="ECO:0000256" key="1">
    <source>
        <dbReference type="ARBA" id="ARBA00004429"/>
    </source>
</evidence>
<dbReference type="InterPro" id="IPR010656">
    <property type="entry name" value="DctM"/>
</dbReference>
<keyword evidence="2" id="KW-1003">Cell membrane</keyword>
<evidence type="ECO:0000256" key="5">
    <source>
        <dbReference type="ARBA" id="ARBA00022989"/>
    </source>
</evidence>
<keyword evidence="4 7" id="KW-0812">Transmembrane</keyword>
<evidence type="ECO:0000256" key="4">
    <source>
        <dbReference type="ARBA" id="ARBA00022692"/>
    </source>
</evidence>
<keyword evidence="10" id="KW-1185">Reference proteome</keyword>
<feature type="transmembrane region" description="Helical" evidence="7">
    <location>
        <begin position="355"/>
        <end position="372"/>
    </location>
</feature>
<feature type="transmembrane region" description="Helical" evidence="7">
    <location>
        <begin position="53"/>
        <end position="71"/>
    </location>
</feature>
<proteinExistence type="predicted"/>
<feature type="transmembrane region" description="Helical" evidence="7">
    <location>
        <begin position="314"/>
        <end position="335"/>
    </location>
</feature>
<dbReference type="GO" id="GO:0022857">
    <property type="term" value="F:transmembrane transporter activity"/>
    <property type="evidence" value="ECO:0007669"/>
    <property type="project" value="TreeGrafter"/>
</dbReference>
<reference evidence="9 10" key="1">
    <citation type="submission" date="2023-10" db="EMBL/GenBank/DDBJ databases">
        <title>Rubellicoccus peritrichatus gen. nov., sp. nov., isolated from an algae of coral reef tank.</title>
        <authorList>
            <person name="Luo J."/>
        </authorList>
    </citation>
    <scope>NUCLEOTIDE SEQUENCE [LARGE SCALE GENOMIC DNA]</scope>
    <source>
        <strain evidence="9 10">CR14</strain>
    </source>
</reference>
<feature type="transmembrane region" description="Helical" evidence="7">
    <location>
        <begin position="260"/>
        <end position="278"/>
    </location>
</feature>
<accession>A0AAQ3QT26</accession>
<evidence type="ECO:0000313" key="10">
    <source>
        <dbReference type="Proteomes" id="UP001304300"/>
    </source>
</evidence>
<dbReference type="Proteomes" id="UP001304300">
    <property type="component" value="Chromosome"/>
</dbReference>
<evidence type="ECO:0000256" key="7">
    <source>
        <dbReference type="SAM" id="Phobius"/>
    </source>
</evidence>
<dbReference type="EMBL" id="CP136920">
    <property type="protein sequence ID" value="WOO40846.1"/>
    <property type="molecule type" value="Genomic_DNA"/>
</dbReference>
<dbReference type="Pfam" id="PF06808">
    <property type="entry name" value="DctM"/>
    <property type="match status" value="1"/>
</dbReference>
<feature type="transmembrane region" description="Helical" evidence="7">
    <location>
        <begin position="236"/>
        <end position="253"/>
    </location>
</feature>
<dbReference type="PANTHER" id="PTHR33362">
    <property type="entry name" value="SIALIC ACID TRAP TRANSPORTER PERMEASE PROTEIN SIAT-RELATED"/>
    <property type="match status" value="1"/>
</dbReference>
<dbReference type="PANTHER" id="PTHR33362:SF2">
    <property type="entry name" value="TRAP TRANSPORTER LARGE PERMEASE PROTEIN"/>
    <property type="match status" value="1"/>
</dbReference>
<organism evidence="9 10">
    <name type="scientific">Rubellicoccus peritrichatus</name>
    <dbReference type="NCBI Taxonomy" id="3080537"/>
    <lineage>
        <taxon>Bacteria</taxon>
        <taxon>Pseudomonadati</taxon>
        <taxon>Verrucomicrobiota</taxon>
        <taxon>Opitutia</taxon>
        <taxon>Puniceicoccales</taxon>
        <taxon>Cerasicoccaceae</taxon>
        <taxon>Rubellicoccus</taxon>
    </lineage>
</organism>
<dbReference type="AlphaFoldDB" id="A0AAQ3QT26"/>
<evidence type="ECO:0000259" key="8">
    <source>
        <dbReference type="Pfam" id="PF06808"/>
    </source>
</evidence>
<comment type="subcellular location">
    <subcellularLocation>
        <location evidence="1">Cell inner membrane</location>
        <topology evidence="1">Multi-pass membrane protein</topology>
    </subcellularLocation>
</comment>
<keyword evidence="3" id="KW-0997">Cell inner membrane</keyword>
<feature type="transmembrane region" description="Helical" evidence="7">
    <location>
        <begin position="182"/>
        <end position="201"/>
    </location>
</feature>
<dbReference type="RefSeq" id="WP_317833070.1">
    <property type="nucleotide sequence ID" value="NZ_CP136920.1"/>
</dbReference>
<evidence type="ECO:0000313" key="9">
    <source>
        <dbReference type="EMBL" id="WOO40846.1"/>
    </source>
</evidence>
<evidence type="ECO:0000256" key="3">
    <source>
        <dbReference type="ARBA" id="ARBA00022519"/>
    </source>
</evidence>
<feature type="transmembrane region" description="Helical" evidence="7">
    <location>
        <begin position="404"/>
        <end position="427"/>
    </location>
</feature>
<name>A0AAQ3QT26_9BACT</name>
<feature type="transmembrane region" description="Helical" evidence="7">
    <location>
        <begin position="213"/>
        <end position="230"/>
    </location>
</feature>
<feature type="transmembrane region" description="Helical" evidence="7">
    <location>
        <begin position="104"/>
        <end position="125"/>
    </location>
</feature>
<dbReference type="KEGG" id="puo:RZN69_19660"/>
<evidence type="ECO:0000256" key="6">
    <source>
        <dbReference type="ARBA" id="ARBA00023136"/>
    </source>
</evidence>
<keyword evidence="6 7" id="KW-0472">Membrane</keyword>
<evidence type="ECO:0000256" key="2">
    <source>
        <dbReference type="ARBA" id="ARBA00022475"/>
    </source>
</evidence>
<feature type="transmembrane region" description="Helical" evidence="7">
    <location>
        <begin position="379"/>
        <end position="398"/>
    </location>
</feature>
<dbReference type="GO" id="GO:0005886">
    <property type="term" value="C:plasma membrane"/>
    <property type="evidence" value="ECO:0007669"/>
    <property type="project" value="UniProtKB-SubCell"/>
</dbReference>
<sequence length="497" mass="52370">MGVVALILVITFVTLLLLRVPIAVSIALASFVAILAEGSDPSVILASKMANGVNSFALLAIPFFILSGYLMGKGGLARRLIDFAAVLVGAFPGGLGYVNTLTCMLFGSISGSAAAAVSSVGGFMIPEMNRKGYNREFNVSLTTTAATTGLLIPPSNIMIVYSVAAGSVSIAAMFMAGVFPGIITGLFIMLVAGIISIINGYRGQSNEIPKWKPWLSTALVIVFLVGAFLAKGEGKTLSGGVVVGAIIVSLICFQSLRRAFPTLLLIVIVIGGILQGIFTATEAAAIAVVYSFFLSVIIYREISFKELPSILRDTGITTAVVMLLIGASSGMSWIMTMANIPQTVSESLLGLSDNPILILLTINLLLIFVGTFMDMTPAVLIFTPIFLPVVTQLGMHPVQFGIMLIANLCIGLCTPPVGTCLFIGCGVGKTTIAKVTSKMIPFFLAMVAALMVITYVPAVSLWLPVETGQIKQKEVEQYEFMHDSAEPEEKNAENAAS</sequence>
<protein>
    <submittedName>
        <fullName evidence="9">TRAP transporter large permease</fullName>
    </submittedName>
</protein>
<feature type="domain" description="TRAP C4-dicarboxylate transport system permease DctM subunit" evidence="8">
    <location>
        <begin position="9"/>
        <end position="458"/>
    </location>
</feature>
<gene>
    <name evidence="9" type="ORF">RZN69_19660</name>
</gene>
<keyword evidence="5 7" id="KW-1133">Transmembrane helix</keyword>
<feature type="transmembrane region" description="Helical" evidence="7">
    <location>
        <begin position="439"/>
        <end position="463"/>
    </location>
</feature>